<dbReference type="AlphaFoldDB" id="A0A3A9ANL2"/>
<accession>A0A3A9ANL2</accession>
<evidence type="ECO:0000313" key="2">
    <source>
        <dbReference type="Proteomes" id="UP000280696"/>
    </source>
</evidence>
<gene>
    <name evidence="1" type="ORF">D7V94_20295</name>
</gene>
<name>A0A3A9ANL2_9FIRM</name>
<protein>
    <submittedName>
        <fullName evidence="1">Uncharacterized protein</fullName>
    </submittedName>
</protein>
<reference evidence="1 2" key="1">
    <citation type="submission" date="2018-09" db="EMBL/GenBank/DDBJ databases">
        <title>Murine metabolic-syndrome-specific gut microbial biobank.</title>
        <authorList>
            <person name="Liu C."/>
        </authorList>
    </citation>
    <scope>NUCLEOTIDE SEQUENCE [LARGE SCALE GENOMIC DNA]</scope>
    <source>
        <strain evidence="1 2">0.1xD8-82</strain>
    </source>
</reference>
<organism evidence="1 2">
    <name type="scientific">Parablautia intestinalis</name>
    <dbReference type="NCBI Taxonomy" id="2320100"/>
    <lineage>
        <taxon>Bacteria</taxon>
        <taxon>Bacillati</taxon>
        <taxon>Bacillota</taxon>
        <taxon>Clostridia</taxon>
        <taxon>Lachnospirales</taxon>
        <taxon>Lachnospiraceae</taxon>
        <taxon>Parablautia</taxon>
    </lineage>
</organism>
<dbReference type="Proteomes" id="UP000280696">
    <property type="component" value="Unassembled WGS sequence"/>
</dbReference>
<keyword evidence="2" id="KW-1185">Reference proteome</keyword>
<dbReference type="RefSeq" id="WP_120472126.1">
    <property type="nucleotide sequence ID" value="NZ_RAYQ01000034.1"/>
</dbReference>
<dbReference type="OrthoDB" id="9878498at2"/>
<dbReference type="EMBL" id="RAYQ01000034">
    <property type="protein sequence ID" value="RKI87905.1"/>
    <property type="molecule type" value="Genomic_DNA"/>
</dbReference>
<sequence>MDNIYKALGYLKTEEQGIIISNYKLTELHSIFANDEAYEKYINDLFAVSNEFTKRAIALLSLHTEAFLQSRKKQEFDPATDMCQIYNGMSEADQKRFCQNMFAKKKFFEDACVRIMDSFNQAVEVKGDDVGSDITNDVVNAKMEK</sequence>
<proteinExistence type="predicted"/>
<evidence type="ECO:0000313" key="1">
    <source>
        <dbReference type="EMBL" id="RKI87905.1"/>
    </source>
</evidence>
<comment type="caution">
    <text evidence="1">The sequence shown here is derived from an EMBL/GenBank/DDBJ whole genome shotgun (WGS) entry which is preliminary data.</text>
</comment>